<name>A0AC34QXN4_9BILA</name>
<reference evidence="2" key="1">
    <citation type="submission" date="2022-11" db="UniProtKB">
        <authorList>
            <consortium name="WormBaseParasite"/>
        </authorList>
    </citation>
    <scope>IDENTIFICATION</scope>
</reference>
<dbReference type="Proteomes" id="UP000887576">
    <property type="component" value="Unplaced"/>
</dbReference>
<protein>
    <submittedName>
        <fullName evidence="2">Aldehyde dehydrogenase domain-containing protein</fullName>
    </submittedName>
</protein>
<evidence type="ECO:0000313" key="1">
    <source>
        <dbReference type="Proteomes" id="UP000887576"/>
    </source>
</evidence>
<evidence type="ECO:0000313" key="2">
    <source>
        <dbReference type="WBParaSite" id="JU765_v2.g20237.t1"/>
    </source>
</evidence>
<organism evidence="1 2">
    <name type="scientific">Panagrolaimus sp. JU765</name>
    <dbReference type="NCBI Taxonomy" id="591449"/>
    <lineage>
        <taxon>Eukaryota</taxon>
        <taxon>Metazoa</taxon>
        <taxon>Ecdysozoa</taxon>
        <taxon>Nematoda</taxon>
        <taxon>Chromadorea</taxon>
        <taxon>Rhabditida</taxon>
        <taxon>Tylenchina</taxon>
        <taxon>Panagrolaimomorpha</taxon>
        <taxon>Panagrolaimoidea</taxon>
        <taxon>Panagrolaimidae</taxon>
        <taxon>Panagrolaimus</taxon>
    </lineage>
</organism>
<dbReference type="WBParaSite" id="JU765_v2.g20237.t1">
    <property type="protein sequence ID" value="JU765_v2.g20237.t1"/>
    <property type="gene ID" value="JU765_v2.g20237"/>
</dbReference>
<sequence length="361" mass="40975">METIFVEKTMTTAIDTPMITKKPKGVVLLIGPWNYPINMIFLPLIPILAAGNTAIIKPSELAKNTAQILDELIGKYFDKRHVTVIQGDANETSELLKERFDHIMYTGSTNVGKIIMKAAAEHLTPVTLELGGKSPVVIEDENVDIKIATKRISWGKWLNCGQTCLAPDYILTTSKLKTKVINGIIDSIKEFYAAPPPSKPSNPSISKNPECISCLDEGKKYYSELLPEFKKYVTRIAHYEAAHNTEIPDKNDLVHFYKYLKRLLIGAAIYTANKDAHYKNFAGEHSVLFDLKIIKEKIEELDEFYYDRILGHDPTLKTKAKTIEFYRKISSRNDKFGYLKKLVDIFNSYDFPLHVPIKKQA</sequence>
<proteinExistence type="predicted"/>
<accession>A0AC34QXN4</accession>